<dbReference type="Proteomes" id="UP000601223">
    <property type="component" value="Unassembled WGS sequence"/>
</dbReference>
<sequence>MHRRVSTALAVTLLSASLAGLTACQGQLREGAAPPATPAPIQLKPGEDAAAELVAAVGTPTGQLRAKKIAKMGSVVTDGEGWVLYRFDKDSADPPESRCSGDCAAVWPPVLVDENLELTGLNADLVGTVEREDGSTQVTLAGWPLYRYVGDLKPGQWKGQGVGGVWFVVAPDGKKNLSCLPKGTPKAVPPPSAAPETSPEPGASPAADASPSPEPGGYTY</sequence>
<feature type="compositionally biased region" description="Low complexity" evidence="1">
    <location>
        <begin position="194"/>
        <end position="220"/>
    </location>
</feature>
<dbReference type="EMBL" id="BONF01000001">
    <property type="protein sequence ID" value="GIF78722.1"/>
    <property type="molecule type" value="Genomic_DNA"/>
</dbReference>
<organism evidence="3 4">
    <name type="scientific">Catellatospora bangladeshensis</name>
    <dbReference type="NCBI Taxonomy" id="310355"/>
    <lineage>
        <taxon>Bacteria</taxon>
        <taxon>Bacillati</taxon>
        <taxon>Actinomycetota</taxon>
        <taxon>Actinomycetes</taxon>
        <taxon>Micromonosporales</taxon>
        <taxon>Micromonosporaceae</taxon>
        <taxon>Catellatospora</taxon>
    </lineage>
</organism>
<evidence type="ECO:0000256" key="2">
    <source>
        <dbReference type="SAM" id="SignalP"/>
    </source>
</evidence>
<reference evidence="3 4" key="1">
    <citation type="submission" date="2021-01" db="EMBL/GenBank/DDBJ databases">
        <title>Whole genome shotgun sequence of Catellatospora bangladeshensis NBRC 107357.</title>
        <authorList>
            <person name="Komaki H."/>
            <person name="Tamura T."/>
        </authorList>
    </citation>
    <scope>NUCLEOTIDE SEQUENCE [LARGE SCALE GENOMIC DNA]</scope>
    <source>
        <strain evidence="3 4">NBRC 107357</strain>
    </source>
</reference>
<dbReference type="GO" id="GO:0043448">
    <property type="term" value="P:alkane catabolic process"/>
    <property type="evidence" value="ECO:0007669"/>
    <property type="project" value="TreeGrafter"/>
</dbReference>
<comment type="caution">
    <text evidence="3">The sequence shown here is derived from an EMBL/GenBank/DDBJ whole genome shotgun (WGS) entry which is preliminary data.</text>
</comment>
<dbReference type="PANTHER" id="PTHR39335:SF1">
    <property type="entry name" value="BLL4220 PROTEIN"/>
    <property type="match status" value="1"/>
</dbReference>
<dbReference type="Pfam" id="PF03640">
    <property type="entry name" value="Lipoprotein_15"/>
    <property type="match status" value="2"/>
</dbReference>
<gene>
    <name evidence="3" type="ORF">Cba03nite_00710</name>
</gene>
<feature type="chain" id="PRO_5038425388" description="Lipoprotein" evidence="2">
    <location>
        <begin position="20"/>
        <end position="220"/>
    </location>
</feature>
<evidence type="ECO:0000313" key="3">
    <source>
        <dbReference type="EMBL" id="GIF78722.1"/>
    </source>
</evidence>
<feature type="region of interest" description="Disordered" evidence="1">
    <location>
        <begin position="178"/>
        <end position="220"/>
    </location>
</feature>
<dbReference type="PANTHER" id="PTHR39335">
    <property type="entry name" value="BLL4220 PROTEIN"/>
    <property type="match status" value="1"/>
</dbReference>
<accession>A0A8J3J5Y1</accession>
<dbReference type="RefSeq" id="WP_203740309.1">
    <property type="nucleotide sequence ID" value="NZ_BONF01000001.1"/>
</dbReference>
<keyword evidence="4" id="KW-1185">Reference proteome</keyword>
<evidence type="ECO:0008006" key="5">
    <source>
        <dbReference type="Google" id="ProtNLM"/>
    </source>
</evidence>
<dbReference type="InterPro" id="IPR005297">
    <property type="entry name" value="Lipoprotein_repeat"/>
</dbReference>
<dbReference type="PROSITE" id="PS51257">
    <property type="entry name" value="PROKAR_LIPOPROTEIN"/>
    <property type="match status" value="1"/>
</dbReference>
<name>A0A8J3J5Y1_9ACTN</name>
<proteinExistence type="predicted"/>
<evidence type="ECO:0000256" key="1">
    <source>
        <dbReference type="SAM" id="MobiDB-lite"/>
    </source>
</evidence>
<feature type="signal peptide" evidence="2">
    <location>
        <begin position="1"/>
        <end position="19"/>
    </location>
</feature>
<dbReference type="AlphaFoldDB" id="A0A8J3J5Y1"/>
<evidence type="ECO:0000313" key="4">
    <source>
        <dbReference type="Proteomes" id="UP000601223"/>
    </source>
</evidence>
<protein>
    <recommendedName>
        <fullName evidence="5">Lipoprotein</fullName>
    </recommendedName>
</protein>
<keyword evidence="2" id="KW-0732">Signal</keyword>